<evidence type="ECO:0000313" key="3">
    <source>
        <dbReference type="EMBL" id="GAA5519521.1"/>
    </source>
</evidence>
<dbReference type="Proteomes" id="UP001426770">
    <property type="component" value="Unassembled WGS sequence"/>
</dbReference>
<gene>
    <name evidence="3" type="ORF">Lsed01_01971</name>
</gene>
<feature type="compositionally biased region" description="Low complexity" evidence="1">
    <location>
        <begin position="224"/>
        <end position="236"/>
    </location>
</feature>
<feature type="region of interest" description="Disordered" evidence="1">
    <location>
        <begin position="163"/>
        <end position="182"/>
    </location>
</feature>
<feature type="region of interest" description="Disordered" evidence="1">
    <location>
        <begin position="210"/>
        <end position="236"/>
    </location>
</feature>
<keyword evidence="4" id="KW-1185">Reference proteome</keyword>
<organism evidence="3 4">
    <name type="scientific">Demequina sediminis</name>
    <dbReference type="NCBI Taxonomy" id="1930058"/>
    <lineage>
        <taxon>Bacteria</taxon>
        <taxon>Bacillati</taxon>
        <taxon>Actinomycetota</taxon>
        <taxon>Actinomycetes</taxon>
        <taxon>Micrococcales</taxon>
        <taxon>Demequinaceae</taxon>
        <taxon>Demequina</taxon>
    </lineage>
</organism>
<feature type="compositionally biased region" description="Acidic residues" evidence="1">
    <location>
        <begin position="210"/>
        <end position="223"/>
    </location>
</feature>
<protein>
    <submittedName>
        <fullName evidence="3">Uncharacterized protein</fullName>
    </submittedName>
</protein>
<dbReference type="EMBL" id="BAABRR010000010">
    <property type="protein sequence ID" value="GAA5519521.1"/>
    <property type="molecule type" value="Genomic_DNA"/>
</dbReference>
<accession>A0ABP9WK94</accession>
<feature type="chain" id="PRO_5046613915" evidence="2">
    <location>
        <begin position="29"/>
        <end position="236"/>
    </location>
</feature>
<comment type="caution">
    <text evidence="3">The sequence shown here is derived from an EMBL/GenBank/DDBJ whole genome shotgun (WGS) entry which is preliminary data.</text>
</comment>
<dbReference type="RefSeq" id="WP_286214183.1">
    <property type="nucleotide sequence ID" value="NZ_AP027736.1"/>
</dbReference>
<evidence type="ECO:0000256" key="2">
    <source>
        <dbReference type="SAM" id="SignalP"/>
    </source>
</evidence>
<evidence type="ECO:0000256" key="1">
    <source>
        <dbReference type="SAM" id="MobiDB-lite"/>
    </source>
</evidence>
<feature type="signal peptide" evidence="2">
    <location>
        <begin position="1"/>
        <end position="28"/>
    </location>
</feature>
<keyword evidence="2" id="KW-0732">Signal</keyword>
<proteinExistence type="predicted"/>
<reference evidence="3 4" key="1">
    <citation type="submission" date="2024-02" db="EMBL/GenBank/DDBJ databases">
        <title>Lysinimicrobium sediminis NBRC 112286.</title>
        <authorList>
            <person name="Ichikawa N."/>
            <person name="Katano-Makiyama Y."/>
            <person name="Hidaka K."/>
        </authorList>
    </citation>
    <scope>NUCLEOTIDE SEQUENCE [LARGE SCALE GENOMIC DNA]</scope>
    <source>
        <strain evidence="3 4">NBRC 112286</strain>
    </source>
</reference>
<sequence length="236" mass="24882">MHKRTFLTAASAAAATAALLATATAAGAAEDEPTYANIYVAIDLPDYSDGGPMEFEALDVLVGDGPELTGDDEIANPSGWCGDAEVDIDLTAMTITFTGGEDYCDFQEAYLAVELYGGTVLNNLEAEVTEDTLFEGESLLEWYGIEGGIFDAYWSTCGLVLEDEEPEPSPSPTGTISPAAEEEAAWCDSEAPALDMDGVSSFVFSLVEEEPTTDVDDEVEEAPVAEPVVAEPTFTG</sequence>
<evidence type="ECO:0000313" key="4">
    <source>
        <dbReference type="Proteomes" id="UP001426770"/>
    </source>
</evidence>
<name>A0ABP9WK94_9MICO</name>